<reference evidence="1 2" key="1">
    <citation type="submission" date="2021-08" db="EMBL/GenBank/DDBJ databases">
        <title>Complete genome sequence of Leptospira kobayashii strain E30.</title>
        <authorList>
            <person name="Nakao R."/>
            <person name="Nakamura S."/>
            <person name="Masuzawa T."/>
            <person name="Koizumi N."/>
        </authorList>
    </citation>
    <scope>NUCLEOTIDE SEQUENCE [LARGE SCALE GENOMIC DNA]</scope>
    <source>
        <strain evidence="1 2">E30</strain>
    </source>
</reference>
<dbReference type="Proteomes" id="UP000245263">
    <property type="component" value="Chromosome 1"/>
</dbReference>
<protein>
    <submittedName>
        <fullName evidence="1">Uncharacterized protein</fullName>
    </submittedName>
</protein>
<proteinExistence type="predicted"/>
<dbReference type="EMBL" id="AP025028">
    <property type="protein sequence ID" value="BDA78462.1"/>
    <property type="molecule type" value="Genomic_DNA"/>
</dbReference>
<keyword evidence="2" id="KW-1185">Reference proteome</keyword>
<name>A0ABN6KG40_9LEPT</name>
<accession>A0ABN6KG40</accession>
<evidence type="ECO:0000313" key="2">
    <source>
        <dbReference type="Proteomes" id="UP000245263"/>
    </source>
</evidence>
<evidence type="ECO:0000313" key="1">
    <source>
        <dbReference type="EMBL" id="BDA78462.1"/>
    </source>
</evidence>
<sequence>MNEDRIIWENWFSIIIPSDWECSQDEEISIFKDDGVGVLQFSLIHRDKINPVEEADILNLFYSFCRSKGWPVFPKNEIILNWSDNRLMLEFEYEEKEADTFWKIYYFLSLDKCIFTTYNCGVDDKTIEIKVIQKIIDSFQWENEDMNL</sequence>
<organism evidence="1 2">
    <name type="scientific">Leptospira kobayashii</name>
    <dbReference type="NCBI Taxonomy" id="1917830"/>
    <lineage>
        <taxon>Bacteria</taxon>
        <taxon>Pseudomonadati</taxon>
        <taxon>Spirochaetota</taxon>
        <taxon>Spirochaetia</taxon>
        <taxon>Leptospirales</taxon>
        <taxon>Leptospiraceae</taxon>
        <taxon>Leptospira</taxon>
    </lineage>
</organism>
<dbReference type="RefSeq" id="WP_109018890.1">
    <property type="nucleotide sequence ID" value="NZ_AP025028.1"/>
</dbReference>
<gene>
    <name evidence="1" type="ORF">LPTSP3_g13920</name>
</gene>